<dbReference type="Gene3D" id="3.40.80.10">
    <property type="entry name" value="Peptidoglycan recognition protein-like"/>
    <property type="match status" value="1"/>
</dbReference>
<dbReference type="GO" id="GO:0071555">
    <property type="term" value="P:cell wall organization"/>
    <property type="evidence" value="ECO:0007669"/>
    <property type="project" value="UniProtKB-KW"/>
</dbReference>
<comment type="similarity">
    <text evidence="2">Belongs to the N-acetylmuramoyl-L-alanine amidase 2 family.</text>
</comment>
<dbReference type="GO" id="GO:0009253">
    <property type="term" value="P:peptidoglycan catabolic process"/>
    <property type="evidence" value="ECO:0007669"/>
    <property type="project" value="InterPro"/>
</dbReference>
<dbReference type="HOGENOM" id="CLU_047675_4_1_9"/>
<gene>
    <name evidence="7" type="ordered locus">CKL_1926</name>
</gene>
<evidence type="ECO:0000313" key="7">
    <source>
        <dbReference type="EMBL" id="EDK33938.1"/>
    </source>
</evidence>
<organism evidence="7 8">
    <name type="scientific">Clostridium kluyveri (strain ATCC 8527 / DSM 555 / NBRC 12016 / NCIMB 10680 / K1)</name>
    <dbReference type="NCBI Taxonomy" id="431943"/>
    <lineage>
        <taxon>Bacteria</taxon>
        <taxon>Bacillati</taxon>
        <taxon>Bacillota</taxon>
        <taxon>Clostridia</taxon>
        <taxon>Eubacteriales</taxon>
        <taxon>Clostridiaceae</taxon>
        <taxon>Clostridium</taxon>
    </lineage>
</organism>
<evidence type="ECO:0000256" key="2">
    <source>
        <dbReference type="ARBA" id="ARBA00007553"/>
    </source>
</evidence>
<protein>
    <recommendedName>
        <fullName evidence="3">N-acetylmuramoyl-L-alanine amidase</fullName>
        <ecNumber evidence="3">3.5.1.28</ecNumber>
    </recommendedName>
</protein>
<dbReference type="eggNOG" id="COG5632">
    <property type="taxonomic scope" value="Bacteria"/>
</dbReference>
<dbReference type="PANTHER" id="PTHR30417">
    <property type="entry name" value="N-ACETYLMURAMOYL-L-ALANINE AMIDASE AMID"/>
    <property type="match status" value="1"/>
</dbReference>
<dbReference type="AlphaFoldDB" id="A5MYJ2"/>
<dbReference type="GO" id="GO:0008745">
    <property type="term" value="F:N-acetylmuramoyl-L-alanine amidase activity"/>
    <property type="evidence" value="ECO:0007669"/>
    <property type="project" value="UniProtKB-EC"/>
</dbReference>
<keyword evidence="5" id="KW-0961">Cell wall biogenesis/degradation</keyword>
<evidence type="ECO:0000256" key="5">
    <source>
        <dbReference type="ARBA" id="ARBA00023316"/>
    </source>
</evidence>
<dbReference type="SMART" id="SM00644">
    <property type="entry name" value="Ami_2"/>
    <property type="match status" value="1"/>
</dbReference>
<accession>A5MYJ2</accession>
<dbReference type="KEGG" id="ckl:CKL_1926"/>
<evidence type="ECO:0000259" key="6">
    <source>
        <dbReference type="SMART" id="SM00644"/>
    </source>
</evidence>
<dbReference type="Proteomes" id="UP000002411">
    <property type="component" value="Chromosome"/>
</dbReference>
<dbReference type="InterPro" id="IPR036365">
    <property type="entry name" value="PGBD-like_sf"/>
</dbReference>
<name>A5MYJ2_CLOK5</name>
<keyword evidence="4" id="KW-0378">Hydrolase</keyword>
<dbReference type="STRING" id="431943.CKL_1926"/>
<evidence type="ECO:0000256" key="1">
    <source>
        <dbReference type="ARBA" id="ARBA00001561"/>
    </source>
</evidence>
<dbReference type="InterPro" id="IPR036366">
    <property type="entry name" value="PGBDSf"/>
</dbReference>
<dbReference type="RefSeq" id="WP_012102316.1">
    <property type="nucleotide sequence ID" value="NC_009706.1"/>
</dbReference>
<evidence type="ECO:0000313" key="8">
    <source>
        <dbReference type="Proteomes" id="UP000002411"/>
    </source>
</evidence>
<dbReference type="SUPFAM" id="SSF47090">
    <property type="entry name" value="PGBD-like"/>
    <property type="match status" value="1"/>
</dbReference>
<dbReference type="SUPFAM" id="SSF55846">
    <property type="entry name" value="N-acetylmuramoyl-L-alanine amidase-like"/>
    <property type="match status" value="1"/>
</dbReference>
<evidence type="ECO:0000256" key="3">
    <source>
        <dbReference type="ARBA" id="ARBA00011901"/>
    </source>
</evidence>
<dbReference type="Pfam" id="PF01510">
    <property type="entry name" value="Amidase_2"/>
    <property type="match status" value="1"/>
</dbReference>
<proteinExistence type="inferred from homology"/>
<dbReference type="InterPro" id="IPR051206">
    <property type="entry name" value="NAMLAA_amidase_2"/>
</dbReference>
<dbReference type="EMBL" id="CP000673">
    <property type="protein sequence ID" value="EDK33938.1"/>
    <property type="molecule type" value="Genomic_DNA"/>
</dbReference>
<dbReference type="Gene3D" id="1.10.101.10">
    <property type="entry name" value="PGBD-like superfamily/PGBD"/>
    <property type="match status" value="1"/>
</dbReference>
<dbReference type="PANTHER" id="PTHR30417:SF1">
    <property type="entry name" value="N-ACETYLMURAMOYL-L-ALANINE AMIDASE AMID"/>
    <property type="match status" value="1"/>
</dbReference>
<dbReference type="EC" id="3.5.1.28" evidence="3"/>
<reference evidence="7 8" key="1">
    <citation type="journal article" date="2008" name="Proc. Natl. Acad. Sci. U.S.A.">
        <title>The genome of Clostridium kluyveri, a strict anaerobe with unique metabolic features.</title>
        <authorList>
            <person name="Seedorf H."/>
            <person name="Fricke W.F."/>
            <person name="Veith B."/>
            <person name="Brueggemann H."/>
            <person name="Liesegang H."/>
            <person name="Strittmatter A."/>
            <person name="Miethke M."/>
            <person name="Buckel W."/>
            <person name="Hinderberger J."/>
            <person name="Li F."/>
            <person name="Hagemeier C."/>
            <person name="Thauer R.K."/>
            <person name="Gottschalk G."/>
        </authorList>
    </citation>
    <scope>NUCLEOTIDE SEQUENCE [LARGE SCALE GENOMIC DNA]</scope>
    <source>
        <strain evidence="8">ATCC 8527 / DSM 555 / NCIMB 10680</strain>
    </source>
</reference>
<dbReference type="InterPro" id="IPR002477">
    <property type="entry name" value="Peptidoglycan-bd-like"/>
</dbReference>
<dbReference type="InterPro" id="IPR002502">
    <property type="entry name" value="Amidase_domain"/>
</dbReference>
<comment type="catalytic activity">
    <reaction evidence="1">
        <text>Hydrolyzes the link between N-acetylmuramoyl residues and L-amino acid residues in certain cell-wall glycopeptides.</text>
        <dbReference type="EC" id="3.5.1.28"/>
    </reaction>
</comment>
<dbReference type="Pfam" id="PF01471">
    <property type="entry name" value="PG_binding_1"/>
    <property type="match status" value="1"/>
</dbReference>
<sequence length="279" mass="31491">MLPITRKISPYNHSAGNSIKFIVMHDTGNYKDTALANATYFNGGDRQASAHYFVDDTSIYQVVEDSNAAWHCGDGHGAYGISNYNSIGIEMCNSGGYISDTTINNTLELVRSLMSKYGVSINNVVRHYDASRKDCPHNLSANNWAKWNDFKARLANGSSVDSLITEVKNAKLKSQIAALQYNMNLDYNAKLQHTDGNIYQETLDNLKSIGNIIAKGHKSHIVLWLQQKLEMWGYLKKGSYTDMIYDEPTFQAVTELQKRWERPTDGVLRLETWSVFLNN</sequence>
<feature type="domain" description="N-acetylmuramoyl-L-alanine amidase" evidence="6">
    <location>
        <begin position="9"/>
        <end position="154"/>
    </location>
</feature>
<dbReference type="GO" id="GO:0009254">
    <property type="term" value="P:peptidoglycan turnover"/>
    <property type="evidence" value="ECO:0007669"/>
    <property type="project" value="TreeGrafter"/>
</dbReference>
<keyword evidence="8" id="KW-1185">Reference proteome</keyword>
<dbReference type="CDD" id="cd06583">
    <property type="entry name" value="PGRP"/>
    <property type="match status" value="1"/>
</dbReference>
<evidence type="ECO:0000256" key="4">
    <source>
        <dbReference type="ARBA" id="ARBA00022801"/>
    </source>
</evidence>
<dbReference type="InterPro" id="IPR036505">
    <property type="entry name" value="Amidase/PGRP_sf"/>
</dbReference>